<gene>
    <name evidence="1" type="ORF">G7068_04535</name>
</gene>
<sequence length="198" mass="23319">MTRFTTEQLLWMLEGADDSNLDSIWDYFDAEPTAIEPPMEIVSLPFEERREAFLELLSFLLEKGYIRFAWQWKEGEPYLTGSIPEQIQALREALPSNDEGLLLNDLPVWFFSRCPIDVVWAWPGRNPEPLFPGHNPRYTYIDPRASWDGRIDPEWSHWKFTPGRLRLDDFSSEEVASAFWKAHPNYLQDTPLIERIIE</sequence>
<dbReference type="Proteomes" id="UP000502677">
    <property type="component" value="Chromosome"/>
</dbReference>
<dbReference type="Pfam" id="PF04591">
    <property type="entry name" value="DUF596"/>
    <property type="match status" value="1"/>
</dbReference>
<proteinExistence type="predicted"/>
<dbReference type="EMBL" id="CP049863">
    <property type="protein sequence ID" value="QIK62556.1"/>
    <property type="molecule type" value="Genomic_DNA"/>
</dbReference>
<accession>A0A6G7XDK7</accession>
<dbReference type="RefSeq" id="WP_166289519.1">
    <property type="nucleotide sequence ID" value="NZ_CP049863.1"/>
</dbReference>
<evidence type="ECO:0000313" key="2">
    <source>
        <dbReference type="Proteomes" id="UP000502677"/>
    </source>
</evidence>
<dbReference type="SUPFAM" id="SSF160472">
    <property type="entry name" value="NMB0513-like"/>
    <property type="match status" value="1"/>
</dbReference>
<organism evidence="1 2">
    <name type="scientific">Leucobacter viscericola</name>
    <dbReference type="NCBI Taxonomy" id="2714935"/>
    <lineage>
        <taxon>Bacteria</taxon>
        <taxon>Bacillati</taxon>
        <taxon>Actinomycetota</taxon>
        <taxon>Actinomycetes</taxon>
        <taxon>Micrococcales</taxon>
        <taxon>Microbacteriaceae</taxon>
        <taxon>Leucobacter</taxon>
    </lineage>
</organism>
<dbReference type="InterPro" id="IPR023138">
    <property type="entry name" value="NMB0513-like_sf"/>
</dbReference>
<keyword evidence="2" id="KW-1185">Reference proteome</keyword>
<evidence type="ECO:0000313" key="1">
    <source>
        <dbReference type="EMBL" id="QIK62556.1"/>
    </source>
</evidence>
<protein>
    <submittedName>
        <fullName evidence="1">DUF596 domain-containing protein</fullName>
    </submittedName>
</protein>
<dbReference type="InterPro" id="IPR007670">
    <property type="entry name" value="DUF596"/>
</dbReference>
<name>A0A6G7XDK7_9MICO</name>
<dbReference type="Gene3D" id="1.10.3510.10">
    <property type="entry name" value="NMB0513-like"/>
    <property type="match status" value="1"/>
</dbReference>
<reference evidence="1 2" key="1">
    <citation type="submission" date="2020-03" db="EMBL/GenBank/DDBJ databases">
        <title>Leucobacter sp. nov., isolated from beetles.</title>
        <authorList>
            <person name="Hyun D.-W."/>
            <person name="Bae J.-W."/>
        </authorList>
    </citation>
    <scope>NUCLEOTIDE SEQUENCE [LARGE SCALE GENOMIC DNA]</scope>
    <source>
        <strain evidence="1 2">HDW9C</strain>
    </source>
</reference>
<dbReference type="AlphaFoldDB" id="A0A6G7XDK7"/>
<dbReference type="KEGG" id="lvi:G7068_04535"/>